<feature type="domain" description="C3H1-type" evidence="7">
    <location>
        <begin position="168"/>
        <end position="196"/>
    </location>
</feature>
<evidence type="ECO:0000259" key="7">
    <source>
        <dbReference type="PROSITE" id="PS50103"/>
    </source>
</evidence>
<keyword evidence="3 5" id="KW-0863">Zinc-finger</keyword>
<comment type="caution">
    <text evidence="8">The sequence shown here is derived from an EMBL/GenBank/DDBJ whole genome shotgun (WGS) entry which is preliminary data.</text>
</comment>
<feature type="compositionally biased region" description="Polar residues" evidence="6">
    <location>
        <begin position="22"/>
        <end position="47"/>
    </location>
</feature>
<dbReference type="Pfam" id="PF00642">
    <property type="entry name" value="zf-CCCH"/>
    <property type="match status" value="1"/>
</dbReference>
<name>A0AAW2U1V3_9LAMI</name>
<dbReference type="InterPro" id="IPR045124">
    <property type="entry name" value="Su(sable)-like"/>
</dbReference>
<reference evidence="8" key="1">
    <citation type="submission" date="2020-06" db="EMBL/GenBank/DDBJ databases">
        <authorList>
            <person name="Li T."/>
            <person name="Hu X."/>
            <person name="Zhang T."/>
            <person name="Song X."/>
            <person name="Zhang H."/>
            <person name="Dai N."/>
            <person name="Sheng W."/>
            <person name="Hou X."/>
            <person name="Wei L."/>
        </authorList>
    </citation>
    <scope>NUCLEOTIDE SEQUENCE</scope>
    <source>
        <strain evidence="8">KEN1</strain>
        <tissue evidence="8">Leaf</tissue>
    </source>
</reference>
<dbReference type="GO" id="GO:0008270">
    <property type="term" value="F:zinc ion binding"/>
    <property type="evidence" value="ECO:0007669"/>
    <property type="project" value="UniProtKB-KW"/>
</dbReference>
<evidence type="ECO:0000256" key="5">
    <source>
        <dbReference type="PROSITE-ProRule" id="PRU00723"/>
    </source>
</evidence>
<dbReference type="SUPFAM" id="SSF90229">
    <property type="entry name" value="CCCH zinc finger"/>
    <property type="match status" value="1"/>
</dbReference>
<feature type="zinc finger region" description="C3H1-type" evidence="5">
    <location>
        <begin position="143"/>
        <end position="167"/>
    </location>
</feature>
<keyword evidence="4 5" id="KW-0862">Zinc</keyword>
<gene>
    <name evidence="8" type="ORF">Slati_3637500</name>
</gene>
<evidence type="ECO:0000313" key="8">
    <source>
        <dbReference type="EMBL" id="KAL0410478.1"/>
    </source>
</evidence>
<dbReference type="SMART" id="SM00356">
    <property type="entry name" value="ZnF_C3H1"/>
    <property type="match status" value="2"/>
</dbReference>
<reference evidence="8" key="2">
    <citation type="journal article" date="2024" name="Plant">
        <title>Genomic evolution and insights into agronomic trait innovations of Sesamum species.</title>
        <authorList>
            <person name="Miao H."/>
            <person name="Wang L."/>
            <person name="Qu L."/>
            <person name="Liu H."/>
            <person name="Sun Y."/>
            <person name="Le M."/>
            <person name="Wang Q."/>
            <person name="Wei S."/>
            <person name="Zheng Y."/>
            <person name="Lin W."/>
            <person name="Duan Y."/>
            <person name="Cao H."/>
            <person name="Xiong S."/>
            <person name="Wang X."/>
            <person name="Wei L."/>
            <person name="Li C."/>
            <person name="Ma Q."/>
            <person name="Ju M."/>
            <person name="Zhao R."/>
            <person name="Li G."/>
            <person name="Mu C."/>
            <person name="Tian Q."/>
            <person name="Mei H."/>
            <person name="Zhang T."/>
            <person name="Gao T."/>
            <person name="Zhang H."/>
        </authorList>
    </citation>
    <scope>NUCLEOTIDE SEQUENCE</scope>
    <source>
        <strain evidence="8">KEN1</strain>
    </source>
</reference>
<feature type="region of interest" description="Disordered" evidence="6">
    <location>
        <begin position="123"/>
        <end position="145"/>
    </location>
</feature>
<dbReference type="AlphaFoldDB" id="A0AAW2U1V3"/>
<dbReference type="EMBL" id="JACGWN010000013">
    <property type="protein sequence ID" value="KAL0410478.1"/>
    <property type="molecule type" value="Genomic_DNA"/>
</dbReference>
<dbReference type="PROSITE" id="PS50103">
    <property type="entry name" value="ZF_C3H1"/>
    <property type="match status" value="2"/>
</dbReference>
<feature type="compositionally biased region" description="Basic residues" evidence="6">
    <location>
        <begin position="129"/>
        <end position="145"/>
    </location>
</feature>
<dbReference type="PANTHER" id="PTHR13119">
    <property type="entry name" value="ZINC FINGER CCCH DOMAIN-CONTAINING PROTEI"/>
    <property type="match status" value="1"/>
</dbReference>
<evidence type="ECO:0000256" key="2">
    <source>
        <dbReference type="ARBA" id="ARBA00022737"/>
    </source>
</evidence>
<evidence type="ECO:0000256" key="1">
    <source>
        <dbReference type="ARBA" id="ARBA00022723"/>
    </source>
</evidence>
<evidence type="ECO:0000256" key="6">
    <source>
        <dbReference type="SAM" id="MobiDB-lite"/>
    </source>
</evidence>
<feature type="region of interest" description="Disordered" evidence="6">
    <location>
        <begin position="16"/>
        <end position="64"/>
    </location>
</feature>
<dbReference type="InterPro" id="IPR036855">
    <property type="entry name" value="Znf_CCCH_sf"/>
</dbReference>
<evidence type="ECO:0000256" key="4">
    <source>
        <dbReference type="ARBA" id="ARBA00022833"/>
    </source>
</evidence>
<dbReference type="GO" id="GO:0045892">
    <property type="term" value="P:negative regulation of DNA-templated transcription"/>
    <property type="evidence" value="ECO:0007669"/>
    <property type="project" value="InterPro"/>
</dbReference>
<organism evidence="8">
    <name type="scientific">Sesamum latifolium</name>
    <dbReference type="NCBI Taxonomy" id="2727402"/>
    <lineage>
        <taxon>Eukaryota</taxon>
        <taxon>Viridiplantae</taxon>
        <taxon>Streptophyta</taxon>
        <taxon>Embryophyta</taxon>
        <taxon>Tracheophyta</taxon>
        <taxon>Spermatophyta</taxon>
        <taxon>Magnoliopsida</taxon>
        <taxon>eudicotyledons</taxon>
        <taxon>Gunneridae</taxon>
        <taxon>Pentapetalae</taxon>
        <taxon>asterids</taxon>
        <taxon>lamiids</taxon>
        <taxon>Lamiales</taxon>
        <taxon>Pedaliaceae</taxon>
        <taxon>Sesamum</taxon>
    </lineage>
</organism>
<evidence type="ECO:0000256" key="3">
    <source>
        <dbReference type="ARBA" id="ARBA00022771"/>
    </source>
</evidence>
<dbReference type="GO" id="GO:0003723">
    <property type="term" value="F:RNA binding"/>
    <property type="evidence" value="ECO:0007669"/>
    <property type="project" value="InterPro"/>
</dbReference>
<protein>
    <recommendedName>
        <fullName evidence="7">C3H1-type domain-containing protein</fullName>
    </recommendedName>
</protein>
<feature type="domain" description="C3H1-type" evidence="7">
    <location>
        <begin position="143"/>
        <end position="167"/>
    </location>
</feature>
<dbReference type="InterPro" id="IPR000571">
    <property type="entry name" value="Znf_CCCH"/>
</dbReference>
<dbReference type="PANTHER" id="PTHR13119:SF12">
    <property type="entry name" value="PROTEIN SUPPRESSOR OF SABLE"/>
    <property type="match status" value="1"/>
</dbReference>
<feature type="zinc finger region" description="C3H1-type" evidence="5">
    <location>
        <begin position="168"/>
        <end position="196"/>
    </location>
</feature>
<keyword evidence="2" id="KW-0677">Repeat</keyword>
<keyword evidence="1 5" id="KW-0479">Metal-binding</keyword>
<accession>A0AAW2U1V3</accession>
<proteinExistence type="predicted"/>
<sequence>MSDPSLVNLVNSDRNCREVESRTSNGKMQDCHSQNVFHDNNMNTQRSGPVAPSAENPTPSGRNVQEDAAENRHLLPLKSIPKSFDFMLNPYVCDVSVLKFMNSSTRTCYHMYHNVPSGGVAISMDGSASKKKRKHGPLTKERRAKKKPCGHFARHSCMKGDDCPFDHQLSKYPCNNYASNGFCSRGSDCLFSHEILAKQSLSKEPNVPKSELTSAQHIMPDKGGSVAISKITKPEVKFPSPLYKSNSGQKIDAKFCSVGDSSSGKGAELPAPKPVARPAGQAPKGVSFLLNGGCHLAIPVSTHKTDPV</sequence>
<dbReference type="Gene3D" id="4.10.1000.10">
    <property type="entry name" value="Zinc finger, CCCH-type"/>
    <property type="match status" value="1"/>
</dbReference>
<dbReference type="GO" id="GO:0005634">
    <property type="term" value="C:nucleus"/>
    <property type="evidence" value="ECO:0007669"/>
    <property type="project" value="TreeGrafter"/>
</dbReference>